<organism evidence="9 10">
    <name type="scientific">Diploptera punctata</name>
    <name type="common">Pacific beetle cockroach</name>
    <dbReference type="NCBI Taxonomy" id="6984"/>
    <lineage>
        <taxon>Eukaryota</taxon>
        <taxon>Metazoa</taxon>
        <taxon>Ecdysozoa</taxon>
        <taxon>Arthropoda</taxon>
        <taxon>Hexapoda</taxon>
        <taxon>Insecta</taxon>
        <taxon>Pterygota</taxon>
        <taxon>Neoptera</taxon>
        <taxon>Polyneoptera</taxon>
        <taxon>Dictyoptera</taxon>
        <taxon>Blattodea</taxon>
        <taxon>Blaberoidea</taxon>
        <taxon>Blaberidae</taxon>
        <taxon>Diplopterinae</taxon>
        <taxon>Diploptera</taxon>
    </lineage>
</organism>
<dbReference type="Proteomes" id="UP001233999">
    <property type="component" value="Unassembled WGS sequence"/>
</dbReference>
<evidence type="ECO:0000313" key="9">
    <source>
        <dbReference type="EMBL" id="KAJ9601198.1"/>
    </source>
</evidence>
<reference evidence="9" key="2">
    <citation type="submission" date="2023-05" db="EMBL/GenBank/DDBJ databases">
        <authorList>
            <person name="Fouks B."/>
        </authorList>
    </citation>
    <scope>NUCLEOTIDE SEQUENCE</scope>
    <source>
        <strain evidence="9">Stay&amp;Tobe</strain>
        <tissue evidence="9">Testes</tissue>
    </source>
</reference>
<dbReference type="GO" id="GO:0005730">
    <property type="term" value="C:nucleolus"/>
    <property type="evidence" value="ECO:0007669"/>
    <property type="project" value="UniProtKB-SubCell"/>
</dbReference>
<feature type="domain" description="Exoribonuclease phosphorolytic" evidence="7">
    <location>
        <begin position="37"/>
        <end position="171"/>
    </location>
</feature>
<evidence type="ECO:0000256" key="6">
    <source>
        <dbReference type="ARBA" id="ARBA00042523"/>
    </source>
</evidence>
<dbReference type="SUPFAM" id="SSF55666">
    <property type="entry name" value="Ribonuclease PH domain 2-like"/>
    <property type="match status" value="1"/>
</dbReference>
<dbReference type="Pfam" id="PF03725">
    <property type="entry name" value="RNase_PH_C"/>
    <property type="match status" value="1"/>
</dbReference>
<dbReference type="Gene3D" id="3.30.230.70">
    <property type="entry name" value="GHMP Kinase, N-terminal domain"/>
    <property type="match status" value="1"/>
</dbReference>
<dbReference type="InterPro" id="IPR001247">
    <property type="entry name" value="ExoRNase_PH_dom1"/>
</dbReference>
<protein>
    <recommendedName>
        <fullName evidence="6">Ribosomal RNA-processing protein 42</fullName>
    </recommendedName>
</protein>
<dbReference type="EMBL" id="JASPKZ010000032">
    <property type="protein sequence ID" value="KAJ9601198.1"/>
    <property type="molecule type" value="Genomic_DNA"/>
</dbReference>
<keyword evidence="10" id="KW-1185">Reference proteome</keyword>
<evidence type="ECO:0000313" key="10">
    <source>
        <dbReference type="Proteomes" id="UP001233999"/>
    </source>
</evidence>
<dbReference type="CDD" id="cd11367">
    <property type="entry name" value="RNase_PH_RRP42"/>
    <property type="match status" value="1"/>
</dbReference>
<dbReference type="GO" id="GO:0071035">
    <property type="term" value="P:nuclear polyadenylation-dependent rRNA catabolic process"/>
    <property type="evidence" value="ECO:0007669"/>
    <property type="project" value="TreeGrafter"/>
</dbReference>
<dbReference type="GO" id="GO:0016075">
    <property type="term" value="P:rRNA catabolic process"/>
    <property type="evidence" value="ECO:0007669"/>
    <property type="project" value="TreeGrafter"/>
</dbReference>
<dbReference type="SUPFAM" id="SSF54211">
    <property type="entry name" value="Ribosomal protein S5 domain 2-like"/>
    <property type="match status" value="1"/>
</dbReference>
<dbReference type="AlphaFoldDB" id="A0AAD8ESI4"/>
<dbReference type="GO" id="GO:0000177">
    <property type="term" value="C:cytoplasmic exosome (RNase complex)"/>
    <property type="evidence" value="ECO:0007669"/>
    <property type="project" value="TreeGrafter"/>
</dbReference>
<dbReference type="GO" id="GO:0000467">
    <property type="term" value="P:exonucleolytic trimming to generate mature 3'-end of 5.8S rRNA from tricistronic rRNA transcript (SSU-rRNA, 5.8S rRNA, LSU-rRNA)"/>
    <property type="evidence" value="ECO:0007669"/>
    <property type="project" value="TreeGrafter"/>
</dbReference>
<dbReference type="GO" id="GO:0034473">
    <property type="term" value="P:U1 snRNA 3'-end processing"/>
    <property type="evidence" value="ECO:0007669"/>
    <property type="project" value="TreeGrafter"/>
</dbReference>
<dbReference type="InterPro" id="IPR050590">
    <property type="entry name" value="Exosome_comp_Rrp42_subfam"/>
</dbReference>
<keyword evidence="5" id="KW-0271">Exosome</keyword>
<dbReference type="GO" id="GO:0035925">
    <property type="term" value="F:mRNA 3'-UTR AU-rich region binding"/>
    <property type="evidence" value="ECO:0007669"/>
    <property type="project" value="TreeGrafter"/>
</dbReference>
<dbReference type="InterPro" id="IPR036345">
    <property type="entry name" value="ExoRNase_PH_dom2_sf"/>
</dbReference>
<proteinExistence type="inferred from homology"/>
<comment type="similarity">
    <text evidence="3">Belongs to the RNase PH family.</text>
</comment>
<dbReference type="GO" id="GO:0071038">
    <property type="term" value="P:TRAMP-dependent tRNA surveillance pathway"/>
    <property type="evidence" value="ECO:0007669"/>
    <property type="project" value="TreeGrafter"/>
</dbReference>
<sequence length="293" mass="31848">LLLNKMAEILLSEAEKTFVLHGVEEDFRCDGRSRLDYRPMEVETDIVSHASGSARLRLANTDILVGVKTEIDTPFPERPREGKLEFFVDCSANATPEFEGRGGEELGTEISNSLATAYQSSQAFDLTALCILPGQQCWKLYIDILILECGGNLFDAVSLAVKSALHNTRVPKVKAACMDGGNVDLQLSDDPFDCCRLDVSAAPCLVTLCKIGEQCVVDPTLEEETCSNASVVVAVTESGLITSVFKTGVGHYLYPTSKVGQTIGLDVNKVLKEALEEEEAQGPKKQCYGFLKN</sequence>
<evidence type="ECO:0000259" key="7">
    <source>
        <dbReference type="Pfam" id="PF01138"/>
    </source>
</evidence>
<dbReference type="InterPro" id="IPR015847">
    <property type="entry name" value="ExoRNase_PH_dom2"/>
</dbReference>
<dbReference type="InterPro" id="IPR020568">
    <property type="entry name" value="Ribosomal_Su5_D2-typ_SF"/>
</dbReference>
<evidence type="ECO:0000256" key="2">
    <source>
        <dbReference type="ARBA" id="ARBA00004604"/>
    </source>
</evidence>
<dbReference type="GO" id="GO:0000176">
    <property type="term" value="C:nuclear exosome (RNase complex)"/>
    <property type="evidence" value="ECO:0007669"/>
    <property type="project" value="TreeGrafter"/>
</dbReference>
<name>A0AAD8ESI4_DIPPU</name>
<evidence type="ECO:0000256" key="3">
    <source>
        <dbReference type="ARBA" id="ARBA00006678"/>
    </source>
</evidence>
<dbReference type="GO" id="GO:0034475">
    <property type="term" value="P:U4 snRNA 3'-end processing"/>
    <property type="evidence" value="ECO:0007669"/>
    <property type="project" value="TreeGrafter"/>
</dbReference>
<keyword evidence="4" id="KW-0963">Cytoplasm</keyword>
<dbReference type="GO" id="GO:0071028">
    <property type="term" value="P:nuclear mRNA surveillance"/>
    <property type="evidence" value="ECO:0007669"/>
    <property type="project" value="TreeGrafter"/>
</dbReference>
<dbReference type="PANTHER" id="PTHR11097">
    <property type="entry name" value="EXOSOME COMPLEX EXONUCLEASE RIBOSOMAL RNA PROCESSING PROTEIN"/>
    <property type="match status" value="1"/>
</dbReference>
<feature type="domain" description="Exoribonuclease phosphorolytic" evidence="8">
    <location>
        <begin position="202"/>
        <end position="251"/>
    </location>
</feature>
<comment type="caution">
    <text evidence="9">The sequence shown here is derived from an EMBL/GenBank/DDBJ whole genome shotgun (WGS) entry which is preliminary data.</text>
</comment>
<dbReference type="GO" id="GO:0034476">
    <property type="term" value="P:U5 snRNA 3'-end processing"/>
    <property type="evidence" value="ECO:0007669"/>
    <property type="project" value="TreeGrafter"/>
</dbReference>
<dbReference type="PANTHER" id="PTHR11097:SF8">
    <property type="entry name" value="EXOSOME COMPLEX COMPONENT RRP42"/>
    <property type="match status" value="1"/>
</dbReference>
<comment type="subcellular location">
    <subcellularLocation>
        <location evidence="1">Cytoplasm</location>
    </subcellularLocation>
    <subcellularLocation>
        <location evidence="2">Nucleus</location>
        <location evidence="2">Nucleolus</location>
    </subcellularLocation>
</comment>
<dbReference type="InterPro" id="IPR027408">
    <property type="entry name" value="PNPase/RNase_PH_dom_sf"/>
</dbReference>
<reference evidence="9" key="1">
    <citation type="journal article" date="2023" name="IScience">
        <title>Live-bearing cockroach genome reveals convergent evolutionary mechanisms linked to viviparity in insects and beyond.</title>
        <authorList>
            <person name="Fouks B."/>
            <person name="Harrison M.C."/>
            <person name="Mikhailova A.A."/>
            <person name="Marchal E."/>
            <person name="English S."/>
            <person name="Carruthers M."/>
            <person name="Jennings E.C."/>
            <person name="Chiamaka E.L."/>
            <person name="Frigard R.A."/>
            <person name="Pippel M."/>
            <person name="Attardo G.M."/>
            <person name="Benoit J.B."/>
            <person name="Bornberg-Bauer E."/>
            <person name="Tobe S.S."/>
        </authorList>
    </citation>
    <scope>NUCLEOTIDE SEQUENCE</scope>
    <source>
        <strain evidence="9">Stay&amp;Tobe</strain>
    </source>
</reference>
<evidence type="ECO:0000259" key="8">
    <source>
        <dbReference type="Pfam" id="PF03725"/>
    </source>
</evidence>
<evidence type="ECO:0000256" key="5">
    <source>
        <dbReference type="ARBA" id="ARBA00022835"/>
    </source>
</evidence>
<evidence type="ECO:0000256" key="4">
    <source>
        <dbReference type="ARBA" id="ARBA00022490"/>
    </source>
</evidence>
<feature type="non-terminal residue" evidence="9">
    <location>
        <position position="293"/>
    </location>
</feature>
<dbReference type="Pfam" id="PF01138">
    <property type="entry name" value="RNase_PH"/>
    <property type="match status" value="1"/>
</dbReference>
<accession>A0AAD8ESI4</accession>
<evidence type="ECO:0000256" key="1">
    <source>
        <dbReference type="ARBA" id="ARBA00004496"/>
    </source>
</evidence>
<gene>
    <name evidence="9" type="ORF">L9F63_000666</name>
</gene>